<dbReference type="Proteomes" id="UP000327493">
    <property type="component" value="Chromosome 2"/>
</dbReference>
<protein>
    <submittedName>
        <fullName evidence="1">Uncharacterized protein</fullName>
    </submittedName>
</protein>
<dbReference type="AlphaFoldDB" id="A0A5J5DQ75"/>
<sequence length="90" mass="9935">RSRSALGSSSEFIFFVPAVLRPATVSVPVSLISPHPCPSPGDNCMKQVTGVAMSQRSYSTDTRLSQHGQTLTCKRHAEPVYWHDRQTDFS</sequence>
<proteinExistence type="predicted"/>
<accession>A0A5J5DQ75</accession>
<evidence type="ECO:0000313" key="1">
    <source>
        <dbReference type="EMBL" id="KAA8595381.1"/>
    </source>
</evidence>
<organism evidence="1 2">
    <name type="scientific">Etheostoma spectabile</name>
    <name type="common">orangethroat darter</name>
    <dbReference type="NCBI Taxonomy" id="54343"/>
    <lineage>
        <taxon>Eukaryota</taxon>
        <taxon>Metazoa</taxon>
        <taxon>Chordata</taxon>
        <taxon>Craniata</taxon>
        <taxon>Vertebrata</taxon>
        <taxon>Euteleostomi</taxon>
        <taxon>Actinopterygii</taxon>
        <taxon>Neopterygii</taxon>
        <taxon>Teleostei</taxon>
        <taxon>Neoteleostei</taxon>
        <taxon>Acanthomorphata</taxon>
        <taxon>Eupercaria</taxon>
        <taxon>Perciformes</taxon>
        <taxon>Percoidei</taxon>
        <taxon>Percidae</taxon>
        <taxon>Etheostomatinae</taxon>
        <taxon>Etheostoma</taxon>
    </lineage>
</organism>
<feature type="non-terminal residue" evidence="1">
    <location>
        <position position="1"/>
    </location>
</feature>
<gene>
    <name evidence="1" type="ORF">FQN60_012516</name>
</gene>
<comment type="caution">
    <text evidence="1">The sequence shown here is derived from an EMBL/GenBank/DDBJ whole genome shotgun (WGS) entry which is preliminary data.</text>
</comment>
<name>A0A5J5DQ75_9PERO</name>
<reference evidence="1 2" key="1">
    <citation type="submission" date="2019-08" db="EMBL/GenBank/DDBJ databases">
        <title>A chromosome-level genome assembly, high-density linkage maps, and genome scans reveal the genomic architecture of hybrid incompatibilities underlying speciation via character displacement in darters (Percidae: Etheostominae).</title>
        <authorList>
            <person name="Moran R.L."/>
            <person name="Catchen J.M."/>
            <person name="Fuller R.C."/>
        </authorList>
    </citation>
    <scope>NUCLEOTIDE SEQUENCE [LARGE SCALE GENOMIC DNA]</scope>
    <source>
        <strain evidence="1">EspeVRDwgs_2016</strain>
        <tissue evidence="1">Muscle</tissue>
    </source>
</reference>
<evidence type="ECO:0000313" key="2">
    <source>
        <dbReference type="Proteomes" id="UP000327493"/>
    </source>
</evidence>
<keyword evidence="2" id="KW-1185">Reference proteome</keyword>
<dbReference type="EMBL" id="VOFY01000002">
    <property type="protein sequence ID" value="KAA8595381.1"/>
    <property type="molecule type" value="Genomic_DNA"/>
</dbReference>